<dbReference type="AlphaFoldDB" id="A0A7D9IJL2"/>
<sequence length="447" mass="50574">MSNKRGHCPPTGDTPGKPKEKNQRNIEQIEGRHISSKKSLFAQNTKGKKQDWNKDELKGLVRYVALYESSDCWPTHKRVAFWDDCAKDVAESSGMPLRTGGACRLKVIDHLKKKFKTVNDAEEAYDIDYVNEMEKARNDSAEFEHEELCGDLMTLIVQNLGKMSSIQRMQLATFIYSFIAENDFSEDLKHFIPSNFIELSLLAMDHLKSNNKDNIVFNLCKSLGIMREDGSSARLNVNRMPFGLLDFNCKFFASDDGSNLRASKDYKTWMETMYANFGNSWARLHLGPMWSYVDQVDEKENIEVENKENVEKSKGKNQEAPKNNIIEEALSCALGGLSIPDVLPIDSETNQNHQQVLEDSSVLSPGSSIRLSTLWSSFSESEKEELAGAEASPKEIETMHNIQSRPKKNQKKDRKTMDAKVNVAGPSDRTIRRDIANSGFFCGTEIQ</sequence>
<feature type="compositionally biased region" description="Basic residues" evidence="1">
    <location>
        <begin position="405"/>
        <end position="414"/>
    </location>
</feature>
<feature type="compositionally biased region" description="Basic and acidic residues" evidence="1">
    <location>
        <begin position="384"/>
        <end position="398"/>
    </location>
</feature>
<reference evidence="2" key="1">
    <citation type="submission" date="2020-04" db="EMBL/GenBank/DDBJ databases">
        <authorList>
            <person name="Alioto T."/>
            <person name="Alioto T."/>
            <person name="Gomez Garrido J."/>
        </authorList>
    </citation>
    <scope>NUCLEOTIDE SEQUENCE</scope>
    <source>
        <strain evidence="2">A484AB</strain>
    </source>
</reference>
<evidence type="ECO:0000313" key="2">
    <source>
        <dbReference type="EMBL" id="CAB4012016.1"/>
    </source>
</evidence>
<dbReference type="OrthoDB" id="5980952at2759"/>
<organism evidence="2 3">
    <name type="scientific">Paramuricea clavata</name>
    <name type="common">Red gorgonian</name>
    <name type="synonym">Violescent sea-whip</name>
    <dbReference type="NCBI Taxonomy" id="317549"/>
    <lineage>
        <taxon>Eukaryota</taxon>
        <taxon>Metazoa</taxon>
        <taxon>Cnidaria</taxon>
        <taxon>Anthozoa</taxon>
        <taxon>Octocorallia</taxon>
        <taxon>Malacalcyonacea</taxon>
        <taxon>Plexauridae</taxon>
        <taxon>Paramuricea</taxon>
    </lineage>
</organism>
<comment type="caution">
    <text evidence="2">The sequence shown here is derived from an EMBL/GenBank/DDBJ whole genome shotgun (WGS) entry which is preliminary data.</text>
</comment>
<keyword evidence="3" id="KW-1185">Reference proteome</keyword>
<feature type="non-terminal residue" evidence="2">
    <location>
        <position position="1"/>
    </location>
</feature>
<accession>A0A7D9IJL2</accession>
<feature type="region of interest" description="Disordered" evidence="1">
    <location>
        <begin position="1"/>
        <end position="48"/>
    </location>
</feature>
<name>A0A7D9IJL2_PARCT</name>
<feature type="region of interest" description="Disordered" evidence="1">
    <location>
        <begin position="384"/>
        <end position="419"/>
    </location>
</feature>
<proteinExistence type="predicted"/>
<gene>
    <name evidence="2" type="ORF">PACLA_8A009962</name>
</gene>
<dbReference type="EMBL" id="CACRXK020007346">
    <property type="protein sequence ID" value="CAB4012016.1"/>
    <property type="molecule type" value="Genomic_DNA"/>
</dbReference>
<evidence type="ECO:0000256" key="1">
    <source>
        <dbReference type="SAM" id="MobiDB-lite"/>
    </source>
</evidence>
<evidence type="ECO:0000313" key="3">
    <source>
        <dbReference type="Proteomes" id="UP001152795"/>
    </source>
</evidence>
<feature type="compositionally biased region" description="Basic and acidic residues" evidence="1">
    <location>
        <begin position="16"/>
        <end position="33"/>
    </location>
</feature>
<protein>
    <submittedName>
        <fullName evidence="2">Uncharacterized protein LOC110237337 isoform X1</fullName>
    </submittedName>
</protein>
<dbReference type="Proteomes" id="UP001152795">
    <property type="component" value="Unassembled WGS sequence"/>
</dbReference>